<evidence type="ECO:0000313" key="2">
    <source>
        <dbReference type="EMBL" id="CBX98371.1"/>
    </source>
</evidence>
<dbReference type="OMA" id="MKRYHDS"/>
<dbReference type="eggNOG" id="ENOG502T8MC">
    <property type="taxonomic scope" value="Eukaryota"/>
</dbReference>
<dbReference type="AlphaFoldDB" id="E5A426"/>
<organism evidence="3">
    <name type="scientific">Leptosphaeria maculans (strain JN3 / isolate v23.1.3 / race Av1-4-5-6-7-8)</name>
    <name type="common">Blackleg fungus</name>
    <name type="synonym">Phoma lingam</name>
    <dbReference type="NCBI Taxonomy" id="985895"/>
    <lineage>
        <taxon>Eukaryota</taxon>
        <taxon>Fungi</taxon>
        <taxon>Dikarya</taxon>
        <taxon>Ascomycota</taxon>
        <taxon>Pezizomycotina</taxon>
        <taxon>Dothideomycetes</taxon>
        <taxon>Pleosporomycetidae</taxon>
        <taxon>Pleosporales</taxon>
        <taxon>Pleosporineae</taxon>
        <taxon>Leptosphaeriaceae</taxon>
        <taxon>Plenodomus</taxon>
        <taxon>Plenodomus lingam/Leptosphaeria maculans species complex</taxon>
    </lineage>
</organism>
<feature type="compositionally biased region" description="Basic and acidic residues" evidence="1">
    <location>
        <begin position="118"/>
        <end position="127"/>
    </location>
</feature>
<feature type="compositionally biased region" description="Basic and acidic residues" evidence="1">
    <location>
        <begin position="57"/>
        <end position="69"/>
    </location>
</feature>
<dbReference type="GeneID" id="13286296"/>
<reference evidence="3" key="1">
    <citation type="journal article" date="2011" name="Nat. Commun.">
        <title>Effector diversification within compartments of the Leptosphaeria maculans genome affected by Repeat-Induced Point mutations.</title>
        <authorList>
            <person name="Rouxel T."/>
            <person name="Grandaubert J."/>
            <person name="Hane J.K."/>
            <person name="Hoede C."/>
            <person name="van de Wouw A.P."/>
            <person name="Couloux A."/>
            <person name="Dominguez V."/>
            <person name="Anthouard V."/>
            <person name="Bally P."/>
            <person name="Bourras S."/>
            <person name="Cozijnsen A.J."/>
            <person name="Ciuffetti L.M."/>
            <person name="Degrave A."/>
            <person name="Dilmaghani A."/>
            <person name="Duret L."/>
            <person name="Fudal I."/>
            <person name="Goodwin S.B."/>
            <person name="Gout L."/>
            <person name="Glaser N."/>
            <person name="Linglin J."/>
            <person name="Kema G.H.J."/>
            <person name="Lapalu N."/>
            <person name="Lawrence C.B."/>
            <person name="May K."/>
            <person name="Meyer M."/>
            <person name="Ollivier B."/>
            <person name="Poulain J."/>
            <person name="Schoch C.L."/>
            <person name="Simon A."/>
            <person name="Spatafora J.W."/>
            <person name="Stachowiak A."/>
            <person name="Turgeon B.G."/>
            <person name="Tyler B.M."/>
            <person name="Vincent D."/>
            <person name="Weissenbach J."/>
            <person name="Amselem J."/>
            <person name="Quesneville H."/>
            <person name="Oliver R.P."/>
            <person name="Wincker P."/>
            <person name="Balesdent M.-H."/>
            <person name="Howlett B.J."/>
        </authorList>
    </citation>
    <scope>NUCLEOTIDE SEQUENCE [LARGE SCALE GENOMIC DNA]</scope>
    <source>
        <strain evidence="3">JN3 / isolate v23.1.3 / race Av1-4-5-6-7-8</strain>
    </source>
</reference>
<dbReference type="VEuPathDB" id="FungiDB:LEMA_P097800.1"/>
<dbReference type="HOGENOM" id="CLU_706182_0_0_1"/>
<name>E5A426_LEPMJ</name>
<feature type="region of interest" description="Disordered" evidence="1">
    <location>
        <begin position="118"/>
        <end position="153"/>
    </location>
</feature>
<dbReference type="InParanoid" id="E5A426"/>
<accession>E5A426</accession>
<protein>
    <submittedName>
        <fullName evidence="2">Uncharacterized protein</fullName>
    </submittedName>
</protein>
<feature type="compositionally biased region" description="Polar residues" evidence="1">
    <location>
        <begin position="78"/>
        <end position="95"/>
    </location>
</feature>
<sequence>MSTTGMHLFDPVSQCPGQPQDSQSPTMSATFLTVDVDGRRSSHHRSRSSGYVDDVEDRERRDRRECEKQMKRYHDSKYYTSSTNHQRSTSDYLSVSGSGVTIRNTHSNDDNAIRQAHDQRRGYKTKEFQPSPRNLYDLDPITEPVRQSPPKVAYTDQTKRLKRPAIKVEIHQDNSAFLDSPADLTPRRSPSANPHSPTTQPELQYQYAALQNRLTHIGSTCATYALVEAASPQDLTFTKIAEQVDGFAFDIQVWAHIVCLDSMARIDSQKRHVVETASRNLERLLYKVAELDDACARAKPKDLKLVGWPQIDNEMAYKEEEDDGNQSIDDLTDSLAFIIHSCLQSIELQLRTLKRLSRSLQEATPDAREEVIAITKLVHQTAQHFGSQTALMESRIDSRFNGRRALDESRYAAA</sequence>
<dbReference type="EMBL" id="FP929133">
    <property type="protein sequence ID" value="CBX98371.1"/>
    <property type="molecule type" value="Genomic_DNA"/>
</dbReference>
<feature type="compositionally biased region" description="Polar residues" evidence="1">
    <location>
        <begin position="188"/>
        <end position="199"/>
    </location>
</feature>
<evidence type="ECO:0000313" key="3">
    <source>
        <dbReference type="Proteomes" id="UP000002668"/>
    </source>
</evidence>
<feature type="compositionally biased region" description="Polar residues" evidence="1">
    <location>
        <begin position="15"/>
        <end position="31"/>
    </location>
</feature>
<proteinExistence type="predicted"/>
<gene>
    <name evidence="2" type="ORF">LEMA_P097800.1</name>
</gene>
<feature type="region of interest" description="Disordered" evidence="1">
    <location>
        <begin position="76"/>
        <end position="95"/>
    </location>
</feature>
<feature type="region of interest" description="Disordered" evidence="1">
    <location>
        <begin position="176"/>
        <end position="199"/>
    </location>
</feature>
<keyword evidence="3" id="KW-1185">Reference proteome</keyword>
<feature type="region of interest" description="Disordered" evidence="1">
    <location>
        <begin position="1"/>
        <end position="69"/>
    </location>
</feature>
<dbReference type="OrthoDB" id="3731753at2759"/>
<dbReference type="Proteomes" id="UP000002668">
    <property type="component" value="Genome"/>
</dbReference>
<evidence type="ECO:0000256" key="1">
    <source>
        <dbReference type="SAM" id="MobiDB-lite"/>
    </source>
</evidence>